<dbReference type="InterPro" id="IPR008719">
    <property type="entry name" value="N2O_reductase_NosL"/>
</dbReference>
<dbReference type="RefSeq" id="WP_382259586.1">
    <property type="nucleotide sequence ID" value="NZ_JBHTBX010000014.1"/>
</dbReference>
<organism evidence="1 2">
    <name type="scientific">Hydrogenophaga bisanensis</name>
    <dbReference type="NCBI Taxonomy" id="439611"/>
    <lineage>
        <taxon>Bacteria</taxon>
        <taxon>Pseudomonadati</taxon>
        <taxon>Pseudomonadota</taxon>
        <taxon>Betaproteobacteria</taxon>
        <taxon>Burkholderiales</taxon>
        <taxon>Comamonadaceae</taxon>
        <taxon>Hydrogenophaga</taxon>
    </lineage>
</organism>
<protein>
    <submittedName>
        <fullName evidence="1">Nitrous oxide reductase accessory protein NosL</fullName>
    </submittedName>
</protein>
<dbReference type="EMBL" id="JBHTBX010000014">
    <property type="protein sequence ID" value="MFC7436152.1"/>
    <property type="molecule type" value="Genomic_DNA"/>
</dbReference>
<dbReference type="SUPFAM" id="SSF160387">
    <property type="entry name" value="NosL/MerB-like"/>
    <property type="match status" value="1"/>
</dbReference>
<dbReference type="Proteomes" id="UP001596495">
    <property type="component" value="Unassembled WGS sequence"/>
</dbReference>
<reference evidence="2" key="1">
    <citation type="journal article" date="2019" name="Int. J. Syst. Evol. Microbiol.">
        <title>The Global Catalogue of Microorganisms (GCM) 10K type strain sequencing project: providing services to taxonomists for standard genome sequencing and annotation.</title>
        <authorList>
            <consortium name="The Broad Institute Genomics Platform"/>
            <consortium name="The Broad Institute Genome Sequencing Center for Infectious Disease"/>
            <person name="Wu L."/>
            <person name="Ma J."/>
        </authorList>
    </citation>
    <scope>NUCLEOTIDE SEQUENCE [LARGE SCALE GENOMIC DNA]</scope>
    <source>
        <strain evidence="2">CCUG 54518</strain>
    </source>
</reference>
<sequence>MQRRWLLLGMGASSLVATGAGLWLTRNRTDVQTVPGDDICIVAPTHAYDPASGLPMTAPREVPAQARCPVCGMYPARHRRWAAQVIFQDGDVQFLDSPLSLFQYLQQVSRYTPGRHASHIAAVYVSDQDSGQWLEVDEAVFVHGSSLMGPMRSGNLPAFASEAQAQAFINLRGGSTMTAARLRQRLPEDLQALTPHVHDRSSLR</sequence>
<dbReference type="PANTHER" id="PTHR41247">
    <property type="entry name" value="HTH-TYPE TRANSCRIPTIONAL REPRESSOR YCNK"/>
    <property type="match status" value="1"/>
</dbReference>
<evidence type="ECO:0000313" key="1">
    <source>
        <dbReference type="EMBL" id="MFC7436152.1"/>
    </source>
</evidence>
<keyword evidence="2" id="KW-1185">Reference proteome</keyword>
<gene>
    <name evidence="1" type="ORF">ACFQNJ_16720</name>
</gene>
<evidence type="ECO:0000313" key="2">
    <source>
        <dbReference type="Proteomes" id="UP001596495"/>
    </source>
</evidence>
<proteinExistence type="predicted"/>
<dbReference type="PANTHER" id="PTHR41247:SF1">
    <property type="entry name" value="HTH-TYPE TRANSCRIPTIONAL REPRESSOR YCNK"/>
    <property type="match status" value="1"/>
</dbReference>
<name>A0ABW2RDH1_9BURK</name>
<dbReference type="Gene3D" id="3.30.70.2050">
    <property type="match status" value="1"/>
</dbReference>
<dbReference type="Pfam" id="PF05573">
    <property type="entry name" value="NosL"/>
    <property type="match status" value="1"/>
</dbReference>
<accession>A0ABW2RDH1</accession>
<comment type="caution">
    <text evidence="1">The sequence shown here is derived from an EMBL/GenBank/DDBJ whole genome shotgun (WGS) entry which is preliminary data.</text>
</comment>